<dbReference type="EMBL" id="MU863628">
    <property type="protein sequence ID" value="KAK4103769.1"/>
    <property type="molecule type" value="Genomic_DNA"/>
</dbReference>
<comment type="caution">
    <text evidence="1">The sequence shown here is derived from an EMBL/GenBank/DDBJ whole genome shotgun (WGS) entry which is preliminary data.</text>
</comment>
<dbReference type="AlphaFoldDB" id="A0AAN6T4I0"/>
<sequence>MSTAILSLLSTQLASWELAEQKFVGDQDQLSSPLQPAPQPAPAVDLEMIAFQESRGQRLFQRQPHFPRRPDNCIPLSMQTSEILDLFNLMNSSVMLLRQIWLRSHVLRQLLSDAHAHSYYIIKYTKSLCVVRRPDASLRDQVPVRCGASQWIEGGFGWLRGDTYAVLPLGSGKKLSGCAPRSFLPLPSLKHDGDPARWHIAGPLCTRQPYSWLSLACCAIHPRPQLCEVMSLCGSHQATLDVRAKDHGLGCIL</sequence>
<dbReference type="Proteomes" id="UP001305647">
    <property type="component" value="Unassembled WGS sequence"/>
</dbReference>
<organism evidence="1 2">
    <name type="scientific">Parathielavia hyrcaniae</name>
    <dbReference type="NCBI Taxonomy" id="113614"/>
    <lineage>
        <taxon>Eukaryota</taxon>
        <taxon>Fungi</taxon>
        <taxon>Dikarya</taxon>
        <taxon>Ascomycota</taxon>
        <taxon>Pezizomycotina</taxon>
        <taxon>Sordariomycetes</taxon>
        <taxon>Sordariomycetidae</taxon>
        <taxon>Sordariales</taxon>
        <taxon>Chaetomiaceae</taxon>
        <taxon>Parathielavia</taxon>
    </lineage>
</organism>
<evidence type="ECO:0000313" key="1">
    <source>
        <dbReference type="EMBL" id="KAK4103769.1"/>
    </source>
</evidence>
<reference evidence="1" key="2">
    <citation type="submission" date="2023-05" db="EMBL/GenBank/DDBJ databases">
        <authorList>
            <consortium name="Lawrence Berkeley National Laboratory"/>
            <person name="Steindorff A."/>
            <person name="Hensen N."/>
            <person name="Bonometti L."/>
            <person name="Westerberg I."/>
            <person name="Brannstrom I.O."/>
            <person name="Guillou S."/>
            <person name="Cros-Aarteil S."/>
            <person name="Calhoun S."/>
            <person name="Haridas S."/>
            <person name="Kuo A."/>
            <person name="Mondo S."/>
            <person name="Pangilinan J."/>
            <person name="Riley R."/>
            <person name="Labutti K."/>
            <person name="Andreopoulos B."/>
            <person name="Lipzen A."/>
            <person name="Chen C."/>
            <person name="Yanf M."/>
            <person name="Daum C."/>
            <person name="Ng V."/>
            <person name="Clum A."/>
            <person name="Ohm R."/>
            <person name="Martin F."/>
            <person name="Silar P."/>
            <person name="Natvig D."/>
            <person name="Lalanne C."/>
            <person name="Gautier V."/>
            <person name="Ament-Velasquez S.L."/>
            <person name="Kruys A."/>
            <person name="Hutchinson M.I."/>
            <person name="Powell A.J."/>
            <person name="Barry K."/>
            <person name="Miller A.N."/>
            <person name="Grigoriev I.V."/>
            <person name="Debuchy R."/>
            <person name="Gladieux P."/>
            <person name="Thoren M.H."/>
            <person name="Johannesson H."/>
        </authorList>
    </citation>
    <scope>NUCLEOTIDE SEQUENCE</scope>
    <source>
        <strain evidence="1">CBS 757.83</strain>
    </source>
</reference>
<gene>
    <name evidence="1" type="ORF">N658DRAFT_494274</name>
</gene>
<accession>A0AAN6T4I0</accession>
<keyword evidence="2" id="KW-1185">Reference proteome</keyword>
<protein>
    <submittedName>
        <fullName evidence="1">Uncharacterized protein</fullName>
    </submittedName>
</protein>
<evidence type="ECO:0000313" key="2">
    <source>
        <dbReference type="Proteomes" id="UP001305647"/>
    </source>
</evidence>
<name>A0AAN6T4I0_9PEZI</name>
<proteinExistence type="predicted"/>
<reference evidence="1" key="1">
    <citation type="journal article" date="2023" name="Mol. Phylogenet. Evol.">
        <title>Genome-scale phylogeny and comparative genomics of the fungal order Sordariales.</title>
        <authorList>
            <person name="Hensen N."/>
            <person name="Bonometti L."/>
            <person name="Westerberg I."/>
            <person name="Brannstrom I.O."/>
            <person name="Guillou S."/>
            <person name="Cros-Aarteil S."/>
            <person name="Calhoun S."/>
            <person name="Haridas S."/>
            <person name="Kuo A."/>
            <person name="Mondo S."/>
            <person name="Pangilinan J."/>
            <person name="Riley R."/>
            <person name="LaButti K."/>
            <person name="Andreopoulos B."/>
            <person name="Lipzen A."/>
            <person name="Chen C."/>
            <person name="Yan M."/>
            <person name="Daum C."/>
            <person name="Ng V."/>
            <person name="Clum A."/>
            <person name="Steindorff A."/>
            <person name="Ohm R.A."/>
            <person name="Martin F."/>
            <person name="Silar P."/>
            <person name="Natvig D.O."/>
            <person name="Lalanne C."/>
            <person name="Gautier V."/>
            <person name="Ament-Velasquez S.L."/>
            <person name="Kruys A."/>
            <person name="Hutchinson M.I."/>
            <person name="Powell A.J."/>
            <person name="Barry K."/>
            <person name="Miller A.N."/>
            <person name="Grigoriev I.V."/>
            <person name="Debuchy R."/>
            <person name="Gladieux P."/>
            <person name="Hiltunen Thoren M."/>
            <person name="Johannesson H."/>
        </authorList>
    </citation>
    <scope>NUCLEOTIDE SEQUENCE</scope>
    <source>
        <strain evidence="1">CBS 757.83</strain>
    </source>
</reference>